<evidence type="ECO:0000313" key="3">
    <source>
        <dbReference type="EMBL" id="HAE6918611.1"/>
    </source>
</evidence>
<dbReference type="InterPro" id="IPR010982">
    <property type="entry name" value="Lambda_DNA-bd_dom_sf"/>
</dbReference>
<dbReference type="Gene3D" id="1.10.260.40">
    <property type="entry name" value="lambda repressor-like DNA-binding domains"/>
    <property type="match status" value="1"/>
</dbReference>
<accession>A0A735MEB3</accession>
<keyword evidence="1" id="KW-0238">DNA-binding</keyword>
<dbReference type="Pfam" id="PF01381">
    <property type="entry name" value="HTH_3"/>
    <property type="match status" value="1"/>
</dbReference>
<dbReference type="PANTHER" id="PTHR46558">
    <property type="entry name" value="TRACRIPTIONAL REGULATORY PROTEIN-RELATED-RELATED"/>
    <property type="match status" value="1"/>
</dbReference>
<feature type="domain" description="HTH cro/C1-type" evidence="2">
    <location>
        <begin position="10"/>
        <end position="64"/>
    </location>
</feature>
<sequence>MKNLTLSDRLAMRRKALGLTQQQVADAVGRSGVSVYKWESGQNEPKGQNLIALARVLKCSATWLLFGDEDQSPLPVEELPTELDERQKLLLELFDSLPESEKERQIIELTNKVNDFNRLFDELLTARKNKKTSK</sequence>
<dbReference type="CDD" id="cd00093">
    <property type="entry name" value="HTH_XRE"/>
    <property type="match status" value="1"/>
</dbReference>
<reference evidence="3" key="2">
    <citation type="submission" date="2018-07" db="EMBL/GenBank/DDBJ databases">
        <authorList>
            <consortium name="NCBI Pathogen Detection Project"/>
        </authorList>
    </citation>
    <scope>NUCLEOTIDE SEQUENCE</scope>
    <source>
        <strain evidence="3">12-2222</strain>
    </source>
</reference>
<dbReference type="AlphaFoldDB" id="A0A735MEB3"/>
<dbReference type="SUPFAM" id="SSF47413">
    <property type="entry name" value="lambda repressor-like DNA-binding domains"/>
    <property type="match status" value="1"/>
</dbReference>
<protein>
    <submittedName>
        <fullName evidence="3">Helix-turn-helix domain-containing protein</fullName>
    </submittedName>
</protein>
<name>A0A735MEB3_SALER</name>
<dbReference type="SMART" id="SM00530">
    <property type="entry name" value="HTH_XRE"/>
    <property type="match status" value="1"/>
</dbReference>
<comment type="caution">
    <text evidence="3">The sequence shown here is derived from an EMBL/GenBank/DDBJ whole genome shotgun (WGS) entry which is preliminary data.</text>
</comment>
<dbReference type="InterPro" id="IPR001387">
    <property type="entry name" value="Cro/C1-type_HTH"/>
</dbReference>
<organism evidence="3">
    <name type="scientific">Salmonella enterica subsp. salamae serovar 47:b:1,5</name>
    <dbReference type="NCBI Taxonomy" id="1967619"/>
    <lineage>
        <taxon>Bacteria</taxon>
        <taxon>Pseudomonadati</taxon>
        <taxon>Pseudomonadota</taxon>
        <taxon>Gammaproteobacteria</taxon>
        <taxon>Enterobacterales</taxon>
        <taxon>Enterobacteriaceae</taxon>
        <taxon>Salmonella</taxon>
    </lineage>
</organism>
<dbReference type="PROSITE" id="PS50943">
    <property type="entry name" value="HTH_CROC1"/>
    <property type="match status" value="1"/>
</dbReference>
<proteinExistence type="predicted"/>
<dbReference type="PANTHER" id="PTHR46558:SF11">
    <property type="entry name" value="HTH-TYPE TRANSCRIPTIONAL REGULATOR XRE"/>
    <property type="match status" value="1"/>
</dbReference>
<reference evidence="3" key="1">
    <citation type="journal article" date="2018" name="Genome Biol.">
        <title>SKESA: strategic k-mer extension for scrupulous assemblies.</title>
        <authorList>
            <person name="Souvorov A."/>
            <person name="Agarwala R."/>
            <person name="Lipman D.J."/>
        </authorList>
    </citation>
    <scope>NUCLEOTIDE SEQUENCE</scope>
    <source>
        <strain evidence="3">12-2222</strain>
    </source>
</reference>
<evidence type="ECO:0000259" key="2">
    <source>
        <dbReference type="PROSITE" id="PS50943"/>
    </source>
</evidence>
<dbReference type="NCBIfam" id="NF007257">
    <property type="entry name" value="PRK09706.1"/>
    <property type="match status" value="1"/>
</dbReference>
<dbReference type="GO" id="GO:0003677">
    <property type="term" value="F:DNA binding"/>
    <property type="evidence" value="ECO:0007669"/>
    <property type="project" value="UniProtKB-KW"/>
</dbReference>
<evidence type="ECO:0000256" key="1">
    <source>
        <dbReference type="ARBA" id="ARBA00023125"/>
    </source>
</evidence>
<dbReference type="EMBL" id="DAASTD010000042">
    <property type="protein sequence ID" value="HAE6918611.1"/>
    <property type="molecule type" value="Genomic_DNA"/>
</dbReference>
<gene>
    <name evidence="3" type="ORF">G4L34_003802</name>
</gene>